<proteinExistence type="predicted"/>
<dbReference type="AlphaFoldDB" id="A0AAV5IKW9"/>
<accession>A0AAV5IKW9</accession>
<evidence type="ECO:0000313" key="3">
    <source>
        <dbReference type="Proteomes" id="UP001054252"/>
    </source>
</evidence>
<dbReference type="EMBL" id="BPVZ01000014">
    <property type="protein sequence ID" value="GKU99336.1"/>
    <property type="molecule type" value="Genomic_DNA"/>
</dbReference>
<sequence>MVGNQERYETIVNGASQAEGHNDNVTRDLEANASQMVGHHANGVGEIANKIAQPLTSIVREMALTGNMEHTDGLPGLMQDQLVEIPLTLGFDGIEQLTRKGYGAKGGWDKWKRIGHEGGLLVHMENLNPRKRKGSTVSLGEQRATNVLLNNIGVTMILEEVEDTTLALQVDNFHPFAG</sequence>
<comment type="caution">
    <text evidence="2">The sequence shown here is derived from an EMBL/GenBank/DDBJ whole genome shotgun (WGS) entry which is preliminary data.</text>
</comment>
<gene>
    <name evidence="2" type="ORF">SLEP1_g12202</name>
</gene>
<organism evidence="2 3">
    <name type="scientific">Rubroshorea leprosula</name>
    <dbReference type="NCBI Taxonomy" id="152421"/>
    <lineage>
        <taxon>Eukaryota</taxon>
        <taxon>Viridiplantae</taxon>
        <taxon>Streptophyta</taxon>
        <taxon>Embryophyta</taxon>
        <taxon>Tracheophyta</taxon>
        <taxon>Spermatophyta</taxon>
        <taxon>Magnoliopsida</taxon>
        <taxon>eudicotyledons</taxon>
        <taxon>Gunneridae</taxon>
        <taxon>Pentapetalae</taxon>
        <taxon>rosids</taxon>
        <taxon>malvids</taxon>
        <taxon>Malvales</taxon>
        <taxon>Dipterocarpaceae</taxon>
        <taxon>Rubroshorea</taxon>
    </lineage>
</organism>
<name>A0AAV5IKW9_9ROSI</name>
<dbReference type="Proteomes" id="UP001054252">
    <property type="component" value="Unassembled WGS sequence"/>
</dbReference>
<evidence type="ECO:0000256" key="1">
    <source>
        <dbReference type="SAM" id="MobiDB-lite"/>
    </source>
</evidence>
<keyword evidence="3" id="KW-1185">Reference proteome</keyword>
<protein>
    <submittedName>
        <fullName evidence="2">Uncharacterized protein</fullName>
    </submittedName>
</protein>
<evidence type="ECO:0000313" key="2">
    <source>
        <dbReference type="EMBL" id="GKU99336.1"/>
    </source>
</evidence>
<reference evidence="2 3" key="1">
    <citation type="journal article" date="2021" name="Commun. Biol.">
        <title>The genome of Shorea leprosula (Dipterocarpaceae) highlights the ecological relevance of drought in aseasonal tropical rainforests.</title>
        <authorList>
            <person name="Ng K.K.S."/>
            <person name="Kobayashi M.J."/>
            <person name="Fawcett J.A."/>
            <person name="Hatakeyama M."/>
            <person name="Paape T."/>
            <person name="Ng C.H."/>
            <person name="Ang C.C."/>
            <person name="Tnah L.H."/>
            <person name="Lee C.T."/>
            <person name="Nishiyama T."/>
            <person name="Sese J."/>
            <person name="O'Brien M.J."/>
            <person name="Copetti D."/>
            <person name="Mohd Noor M.I."/>
            <person name="Ong R.C."/>
            <person name="Putra M."/>
            <person name="Sireger I.Z."/>
            <person name="Indrioko S."/>
            <person name="Kosugi Y."/>
            <person name="Izuno A."/>
            <person name="Isagi Y."/>
            <person name="Lee S.L."/>
            <person name="Shimizu K.K."/>
        </authorList>
    </citation>
    <scope>NUCLEOTIDE SEQUENCE [LARGE SCALE GENOMIC DNA]</scope>
    <source>
        <strain evidence="2">214</strain>
    </source>
</reference>
<feature type="region of interest" description="Disordered" evidence="1">
    <location>
        <begin position="1"/>
        <end position="22"/>
    </location>
</feature>